<dbReference type="InterPro" id="IPR013087">
    <property type="entry name" value="Znf_C2H2_type"/>
</dbReference>
<keyword evidence="3" id="KW-1185">Reference proteome</keyword>
<accession>A0ABU8LZB3</accession>
<evidence type="ECO:0000313" key="3">
    <source>
        <dbReference type="Proteomes" id="UP001369736"/>
    </source>
</evidence>
<protein>
    <recommendedName>
        <fullName evidence="1">C2H2-type domain-containing protein</fullName>
    </recommendedName>
</protein>
<organism evidence="2 3">
    <name type="scientific">Actinomycetospora flava</name>
    <dbReference type="NCBI Taxonomy" id="3129232"/>
    <lineage>
        <taxon>Bacteria</taxon>
        <taxon>Bacillati</taxon>
        <taxon>Actinomycetota</taxon>
        <taxon>Actinomycetes</taxon>
        <taxon>Pseudonocardiales</taxon>
        <taxon>Pseudonocardiaceae</taxon>
        <taxon>Actinomycetospora</taxon>
    </lineage>
</organism>
<name>A0ABU8LZB3_9PSEU</name>
<evidence type="ECO:0000313" key="2">
    <source>
        <dbReference type="EMBL" id="MEJ2860478.1"/>
    </source>
</evidence>
<proteinExistence type="predicted"/>
<dbReference type="RefSeq" id="WP_337700059.1">
    <property type="nucleotide sequence ID" value="NZ_JBBEGM010000001.1"/>
</dbReference>
<evidence type="ECO:0000259" key="1">
    <source>
        <dbReference type="PROSITE" id="PS00028"/>
    </source>
</evidence>
<gene>
    <name evidence="2" type="ORF">WCD58_04890</name>
</gene>
<dbReference type="PROSITE" id="PS00028">
    <property type="entry name" value="ZINC_FINGER_C2H2_1"/>
    <property type="match status" value="1"/>
</dbReference>
<reference evidence="2 3" key="1">
    <citation type="submission" date="2024-03" db="EMBL/GenBank/DDBJ databases">
        <title>Actinomycetospora sp. OC33-EN07, a novel actinomycete isolated from wild orchid (Aerides multiflora).</title>
        <authorList>
            <person name="Suriyachadkun C."/>
        </authorList>
    </citation>
    <scope>NUCLEOTIDE SEQUENCE [LARGE SCALE GENOMIC DNA]</scope>
    <source>
        <strain evidence="2 3">OC33-EN07</strain>
    </source>
</reference>
<feature type="domain" description="C2H2-type" evidence="1">
    <location>
        <begin position="26"/>
        <end position="46"/>
    </location>
</feature>
<dbReference type="EMBL" id="JBBEGM010000001">
    <property type="protein sequence ID" value="MEJ2860478.1"/>
    <property type="molecule type" value="Genomic_DNA"/>
</dbReference>
<sequence length="230" mass="24391">MDPEQARRLIADEPTYEWGFGEGRSCSLCGANVPYEGDRDQHTRWHRALAELLGVGWEDLGRRTPSDGALAAAVDGVVNPRGLRRLSRIATAGTPWRAIPDVPLGEHGAATLLFGSPGVVVARSAGDGRVEVRGGVVHVDGHRTTLAEQVRGAVGHVRATLEQGRRTTPRVYGVVVAPGGLVGGDPDPAEVLAADGDGLADRLAKLPEALVFGEADTLYDRARRSTTWPT</sequence>
<dbReference type="Proteomes" id="UP001369736">
    <property type="component" value="Unassembled WGS sequence"/>
</dbReference>
<comment type="caution">
    <text evidence="2">The sequence shown here is derived from an EMBL/GenBank/DDBJ whole genome shotgun (WGS) entry which is preliminary data.</text>
</comment>